<dbReference type="GO" id="GO:1904423">
    <property type="term" value="C:dehydrodolichyl diphosphate synthase complex"/>
    <property type="evidence" value="ECO:0007669"/>
    <property type="project" value="InterPro"/>
</dbReference>
<evidence type="ECO:0000256" key="6">
    <source>
        <dbReference type="ARBA" id="ARBA00022679"/>
    </source>
</evidence>
<evidence type="ECO:0000256" key="11">
    <source>
        <dbReference type="ARBA" id="ARBA00023136"/>
    </source>
</evidence>
<evidence type="ECO:0000256" key="5">
    <source>
        <dbReference type="ARBA" id="ARBA00012596"/>
    </source>
</evidence>
<keyword evidence="6" id="KW-0808">Transferase</keyword>
<evidence type="ECO:0000313" key="14">
    <source>
        <dbReference type="EMBL" id="CAD7079181.1"/>
    </source>
</evidence>
<dbReference type="PANTHER" id="PTHR21528">
    <property type="entry name" value="DEHYDRODOLICHYL DIPHOSPHATE SYNTHASE COMPLEX SUBUNIT NUS1"/>
    <property type="match status" value="1"/>
</dbReference>
<dbReference type="GO" id="GO:0045547">
    <property type="term" value="F:ditrans,polycis-polyprenyl diphosphate synthase [(2E,6E)-farnesyl diphosphate specific] activity"/>
    <property type="evidence" value="ECO:0007669"/>
    <property type="project" value="UniProtKB-EC"/>
</dbReference>
<evidence type="ECO:0000256" key="3">
    <source>
        <dbReference type="ARBA" id="ARBA00004922"/>
    </source>
</evidence>
<comment type="similarity">
    <text evidence="4">Belongs to the UPP synthase family.</text>
</comment>
<dbReference type="SUPFAM" id="SSF64005">
    <property type="entry name" value="Undecaprenyl diphosphate synthase"/>
    <property type="match status" value="1"/>
</dbReference>
<reference evidence="14 15" key="1">
    <citation type="submission" date="2020-11" db="EMBL/GenBank/DDBJ databases">
        <authorList>
            <person name="Wallbank WR R."/>
            <person name="Pardo Diaz C."/>
            <person name="Kozak K."/>
            <person name="Martin S."/>
            <person name="Jiggins C."/>
            <person name="Moest M."/>
            <person name="Warren A I."/>
            <person name="Generalovic N T."/>
            <person name="Byers J.R.P. K."/>
            <person name="Montejo-Kovacevich G."/>
            <person name="Yen C E."/>
        </authorList>
    </citation>
    <scope>NUCLEOTIDE SEQUENCE [LARGE SCALE GENOMIC DNA]</scope>
</reference>
<dbReference type="InterPro" id="IPR038887">
    <property type="entry name" value="Nus1/NgBR"/>
</dbReference>
<dbReference type="InterPro" id="IPR036424">
    <property type="entry name" value="UPP_synth-like_sf"/>
</dbReference>
<dbReference type="AlphaFoldDB" id="A0A7R8UE81"/>
<keyword evidence="11 13" id="KW-0472">Membrane</keyword>
<organism evidence="14 15">
    <name type="scientific">Hermetia illucens</name>
    <name type="common">Black soldier fly</name>
    <dbReference type="NCBI Taxonomy" id="343691"/>
    <lineage>
        <taxon>Eukaryota</taxon>
        <taxon>Metazoa</taxon>
        <taxon>Ecdysozoa</taxon>
        <taxon>Arthropoda</taxon>
        <taxon>Hexapoda</taxon>
        <taxon>Insecta</taxon>
        <taxon>Pterygota</taxon>
        <taxon>Neoptera</taxon>
        <taxon>Endopterygota</taxon>
        <taxon>Diptera</taxon>
        <taxon>Brachycera</taxon>
        <taxon>Stratiomyomorpha</taxon>
        <taxon>Stratiomyidae</taxon>
        <taxon>Hermetiinae</taxon>
        <taxon>Hermetia</taxon>
    </lineage>
</organism>
<proteinExistence type="inferred from homology"/>
<gene>
    <name evidence="14" type="ORF">HERILL_LOCUS2410</name>
</gene>
<dbReference type="OrthoDB" id="19639at2759"/>
<dbReference type="Proteomes" id="UP000594454">
    <property type="component" value="Chromosome 1"/>
</dbReference>
<dbReference type="Gene3D" id="3.40.1180.10">
    <property type="entry name" value="Decaprenyl diphosphate synthase-like"/>
    <property type="match status" value="1"/>
</dbReference>
<evidence type="ECO:0000256" key="12">
    <source>
        <dbReference type="ARBA" id="ARBA00047353"/>
    </source>
</evidence>
<keyword evidence="9" id="KW-0460">Magnesium</keyword>
<comment type="cofactor">
    <cofactor evidence="1">
        <name>Mg(2+)</name>
        <dbReference type="ChEBI" id="CHEBI:18420"/>
    </cofactor>
</comment>
<keyword evidence="10 13" id="KW-1133">Transmembrane helix</keyword>
<comment type="subcellular location">
    <subcellularLocation>
        <location evidence="2">Endoplasmic reticulum membrane</location>
    </subcellularLocation>
</comment>
<accession>A0A7R8UE81</accession>
<evidence type="ECO:0000256" key="9">
    <source>
        <dbReference type="ARBA" id="ARBA00022842"/>
    </source>
</evidence>
<dbReference type="InParanoid" id="A0A7R8UE81"/>
<evidence type="ECO:0000256" key="8">
    <source>
        <dbReference type="ARBA" id="ARBA00022824"/>
    </source>
</evidence>
<comment type="pathway">
    <text evidence="3">Protein modification; protein glycosylation.</text>
</comment>
<dbReference type="GO" id="GO:0005789">
    <property type="term" value="C:endoplasmic reticulum membrane"/>
    <property type="evidence" value="ECO:0007669"/>
    <property type="project" value="UniProtKB-SubCell"/>
</dbReference>
<keyword evidence="8" id="KW-0256">Endoplasmic reticulum</keyword>
<dbReference type="FunCoup" id="A0A7R8UE81">
    <property type="interactions" value="1308"/>
</dbReference>
<evidence type="ECO:0000256" key="10">
    <source>
        <dbReference type="ARBA" id="ARBA00022989"/>
    </source>
</evidence>
<comment type="catalytic activity">
    <reaction evidence="12">
        <text>n isopentenyl diphosphate + (2E,6E)-farnesyl diphosphate = a di-trans,poly-cis-polyprenyl diphosphate + n diphosphate</text>
        <dbReference type="Rhea" id="RHEA:53008"/>
        <dbReference type="Rhea" id="RHEA-COMP:19494"/>
        <dbReference type="ChEBI" id="CHEBI:33019"/>
        <dbReference type="ChEBI" id="CHEBI:128769"/>
        <dbReference type="ChEBI" id="CHEBI:136960"/>
        <dbReference type="ChEBI" id="CHEBI:175763"/>
        <dbReference type="EC" id="2.5.1.87"/>
    </reaction>
</comment>
<evidence type="ECO:0000313" key="15">
    <source>
        <dbReference type="Proteomes" id="UP000594454"/>
    </source>
</evidence>
<evidence type="ECO:0000256" key="7">
    <source>
        <dbReference type="ARBA" id="ARBA00022692"/>
    </source>
</evidence>
<name>A0A7R8UE81_HERIL</name>
<evidence type="ECO:0000256" key="13">
    <source>
        <dbReference type="SAM" id="Phobius"/>
    </source>
</evidence>
<keyword evidence="15" id="KW-1185">Reference proteome</keyword>
<dbReference type="EC" id="2.5.1.87" evidence="5"/>
<dbReference type="OMA" id="GYELIWR"/>
<evidence type="ECO:0000256" key="1">
    <source>
        <dbReference type="ARBA" id="ARBA00001946"/>
    </source>
</evidence>
<dbReference type="PANTHER" id="PTHR21528:SF0">
    <property type="entry name" value="DEHYDRODOLICHYL DIPHOSPHATE SYNTHASE COMPLEX SUBUNIT NUS1"/>
    <property type="match status" value="1"/>
</dbReference>
<sequence length="264" mass="29835">MLGAFYRVVWILLHTFASIYNTIYLFISYAKFRAGSILASLVKAGAYDDLQYLEQCKKDLTKTPKHLSIIVGTNSVSGEVLSKVAVYALISDIDYISYYDVKGEFTLDRVEIPKYIETREMPNGRFLWSMTSSRRKSTGQLRYKNGLDKSIEVVVLSTADGKPLLADASRELWSKRSDATIKEAVSSKDALATCITTALGRRLGNLPETDLAIIFDETMCTYGLLPWHTRFAEFHCIKNVKCFDVASFANVLYKFSKCEQRFGK</sequence>
<dbReference type="UniPathway" id="UPA00378"/>
<evidence type="ECO:0000256" key="2">
    <source>
        <dbReference type="ARBA" id="ARBA00004586"/>
    </source>
</evidence>
<protein>
    <recommendedName>
        <fullName evidence="5">ditrans,polycis-polyprenyl diphosphate synthase [(2E,6E)-farnesyldiphosphate specific]</fullName>
        <ecNumber evidence="5">2.5.1.87</ecNumber>
    </recommendedName>
</protein>
<dbReference type="EMBL" id="LR899009">
    <property type="protein sequence ID" value="CAD7079181.1"/>
    <property type="molecule type" value="Genomic_DNA"/>
</dbReference>
<keyword evidence="7 13" id="KW-0812">Transmembrane</keyword>
<feature type="transmembrane region" description="Helical" evidence="13">
    <location>
        <begin position="6"/>
        <end position="27"/>
    </location>
</feature>
<evidence type="ECO:0000256" key="4">
    <source>
        <dbReference type="ARBA" id="ARBA00005432"/>
    </source>
</evidence>